<reference evidence="1 2" key="1">
    <citation type="journal article" date="2011" name="PLoS Genet.">
        <title>Comparative genomic analysis of human fungal pathogens causing paracoccidioidomycosis.</title>
        <authorList>
            <person name="Desjardins C.A."/>
            <person name="Champion M.D."/>
            <person name="Holder J.W."/>
            <person name="Muszewska A."/>
            <person name="Goldberg J."/>
            <person name="Bailao A.M."/>
            <person name="Brigido M.M."/>
            <person name="Ferreira M.E."/>
            <person name="Garcia A.M."/>
            <person name="Grynberg M."/>
            <person name="Gujja S."/>
            <person name="Heiman D.I."/>
            <person name="Henn M.R."/>
            <person name="Kodira C.D."/>
            <person name="Leon-Narvaez H."/>
            <person name="Longo L.V."/>
            <person name="Ma L.J."/>
            <person name="Malavazi I."/>
            <person name="Matsuo A.L."/>
            <person name="Morais F.V."/>
            <person name="Pereira M."/>
            <person name="Rodriguez-Brito S."/>
            <person name="Sakthikumar S."/>
            <person name="Salem-Izacc S.M."/>
            <person name="Sykes S.M."/>
            <person name="Teixeira M.M."/>
            <person name="Vallejo M.C."/>
            <person name="Walter M.E."/>
            <person name="Yandava C."/>
            <person name="Young S."/>
            <person name="Zeng Q."/>
            <person name="Zucker J."/>
            <person name="Felipe M.S."/>
            <person name="Goldman G.H."/>
            <person name="Haas B.J."/>
            <person name="McEwen J.G."/>
            <person name="Nino-Vega G."/>
            <person name="Puccia R."/>
            <person name="San-Blas G."/>
            <person name="Soares C.M."/>
            <person name="Birren B.W."/>
            <person name="Cuomo C.A."/>
        </authorList>
    </citation>
    <scope>NUCLEOTIDE SEQUENCE [LARGE SCALE GENOMIC DNA]</scope>
    <source>
        <strain evidence="2">ATCC MYA-826 / Pb01</strain>
    </source>
</reference>
<gene>
    <name evidence="1" type="ORF">PAAG_08258</name>
</gene>
<dbReference type="GeneID" id="9093055"/>
<evidence type="ECO:0000313" key="2">
    <source>
        <dbReference type="Proteomes" id="UP000002059"/>
    </source>
</evidence>
<proteinExistence type="predicted"/>
<sequence>MPSHSHWMLDKQSKRLNLASIILTRSSFLAQNATQLEHQTDAINKYISHWTKSSLKPTNLALNQLVKGCQMAMHSAALLTKENKEFRAANEKQKRKGLAINRRSLSRLTKKEPRRFAYDTTSAMVILSSPDQATPHILRPDVDSLAQA</sequence>
<evidence type="ECO:0000313" key="1">
    <source>
        <dbReference type="EMBL" id="EEH38531.2"/>
    </source>
</evidence>
<dbReference type="VEuPathDB" id="FungiDB:PAAG_08258"/>
<dbReference type="KEGG" id="pbl:PAAG_08258"/>
<dbReference type="OrthoDB" id="4354814at2759"/>
<dbReference type="AlphaFoldDB" id="C1HBW7"/>
<protein>
    <submittedName>
        <fullName evidence="1">Uncharacterized protein</fullName>
    </submittedName>
</protein>
<keyword evidence="2" id="KW-1185">Reference proteome</keyword>
<organism evidence="1 2">
    <name type="scientific">Paracoccidioides lutzii (strain ATCC MYA-826 / Pb01)</name>
    <name type="common">Paracoccidioides brasiliensis</name>
    <dbReference type="NCBI Taxonomy" id="502779"/>
    <lineage>
        <taxon>Eukaryota</taxon>
        <taxon>Fungi</taxon>
        <taxon>Dikarya</taxon>
        <taxon>Ascomycota</taxon>
        <taxon>Pezizomycotina</taxon>
        <taxon>Eurotiomycetes</taxon>
        <taxon>Eurotiomycetidae</taxon>
        <taxon>Onygenales</taxon>
        <taxon>Ajellomycetaceae</taxon>
        <taxon>Paracoccidioides</taxon>
    </lineage>
</organism>
<dbReference type="Proteomes" id="UP000002059">
    <property type="component" value="Partially assembled WGS sequence"/>
</dbReference>
<accession>C1HBW7</accession>
<dbReference type="RefSeq" id="XP_002789821.2">
    <property type="nucleotide sequence ID" value="XM_002789775.2"/>
</dbReference>
<dbReference type="EMBL" id="KN294022">
    <property type="protein sequence ID" value="EEH38531.2"/>
    <property type="molecule type" value="Genomic_DNA"/>
</dbReference>
<dbReference type="HOGENOM" id="CLU_1759368_0_0_1"/>
<name>C1HBW7_PARBA</name>